<dbReference type="Gene3D" id="1.10.260.40">
    <property type="entry name" value="lambda repressor-like DNA-binding domains"/>
    <property type="match status" value="1"/>
</dbReference>
<protein>
    <submittedName>
        <fullName evidence="1">Transcriptional regulator, putative</fullName>
    </submittedName>
</protein>
<reference evidence="1 3" key="2">
    <citation type="journal article" date="2014" name="BMC Genomics">
        <title>An improved genome release (version Mt4.0) for the model legume Medicago truncatula.</title>
        <authorList>
            <person name="Tang H."/>
            <person name="Krishnakumar V."/>
            <person name="Bidwell S."/>
            <person name="Rosen B."/>
            <person name="Chan A."/>
            <person name="Zhou S."/>
            <person name="Gentzbittel L."/>
            <person name="Childs K.L."/>
            <person name="Yandell M."/>
            <person name="Gundlach H."/>
            <person name="Mayer K.F."/>
            <person name="Schwartz D.C."/>
            <person name="Town C.D."/>
        </authorList>
    </citation>
    <scope>GENOME REANNOTATION</scope>
    <source>
        <strain evidence="1">A17</strain>
        <strain evidence="2 3">cv. Jemalong A17</strain>
    </source>
</reference>
<dbReference type="SUPFAM" id="SSF47413">
    <property type="entry name" value="lambda repressor-like DNA-binding domains"/>
    <property type="match status" value="1"/>
</dbReference>
<dbReference type="CDD" id="cd00093">
    <property type="entry name" value="HTH_XRE"/>
    <property type="match status" value="1"/>
</dbReference>
<feature type="non-terminal residue" evidence="1">
    <location>
        <position position="1"/>
    </location>
</feature>
<dbReference type="AlphaFoldDB" id="A0A072TEH3"/>
<reference evidence="2" key="3">
    <citation type="submission" date="2015-06" db="UniProtKB">
        <authorList>
            <consortium name="EnsemblPlants"/>
        </authorList>
    </citation>
    <scope>IDENTIFICATION</scope>
    <source>
        <strain evidence="2">cv. Jemalong A17</strain>
    </source>
</reference>
<keyword evidence="3" id="KW-1185">Reference proteome</keyword>
<evidence type="ECO:0000313" key="2">
    <source>
        <dbReference type="EnsemblPlants" id="KEH15398"/>
    </source>
</evidence>
<dbReference type="EnsemblPlants" id="KEH15398">
    <property type="protein sequence ID" value="KEH15398"/>
    <property type="gene ID" value="MTR_1168s0010"/>
</dbReference>
<dbReference type="EMBL" id="KL403892">
    <property type="protein sequence ID" value="KEH15398.1"/>
    <property type="molecule type" value="Genomic_DNA"/>
</dbReference>
<proteinExistence type="predicted"/>
<evidence type="ECO:0000313" key="3">
    <source>
        <dbReference type="Proteomes" id="UP000002051"/>
    </source>
</evidence>
<gene>
    <name evidence="1" type="ORF">MTR_1168s0010</name>
</gene>
<dbReference type="InterPro" id="IPR001387">
    <property type="entry name" value="Cro/C1-type_HTH"/>
</dbReference>
<sequence length="370" mass="39402">ICTLQEVCVQKLEIGARLKEERERLDMSQTQFAAVGEASKRAQITYEKGESTPDAVYLNALSKVGVDVQYVVTGVRSSAALTGDEAELLARFRTASIEVKAAAIGALAAASTSKSATRQEQVFHGSVGQAVKEFNKPVGQAVQAGEANVSDQSMSVRAGSIGNVVGGDFVNVNHGVPISNSNVLNVQFGSKESEVEFVNNHQKGVIMELVGQIADATGNDVLKISRSVLARAGAKRIKWIRSDRYLDVEQYLTSWLNRVAIKSGAPSNDQPTPARENVCENPSVDLTPQLQHAQAQLASTRTLLKVTLFAALLSAATLGYYGWTSHQTIGQLQSAFGGCQYAGKTYAVGAIIDNSEAPDIECVVTSDGKP</sequence>
<dbReference type="GO" id="GO:0003677">
    <property type="term" value="F:DNA binding"/>
    <property type="evidence" value="ECO:0007669"/>
    <property type="project" value="InterPro"/>
</dbReference>
<dbReference type="Proteomes" id="UP000002051">
    <property type="component" value="Unassembled WGS sequence"/>
</dbReference>
<feature type="non-terminal residue" evidence="1">
    <location>
        <position position="370"/>
    </location>
</feature>
<reference evidence="1 3" key="1">
    <citation type="journal article" date="2011" name="Nature">
        <title>The Medicago genome provides insight into the evolution of rhizobial symbioses.</title>
        <authorList>
            <person name="Young N.D."/>
            <person name="Debelle F."/>
            <person name="Oldroyd G.E."/>
            <person name="Geurts R."/>
            <person name="Cannon S.B."/>
            <person name="Udvardi M.K."/>
            <person name="Benedito V.A."/>
            <person name="Mayer K.F."/>
            <person name="Gouzy J."/>
            <person name="Schoof H."/>
            <person name="Van de Peer Y."/>
            <person name="Proost S."/>
            <person name="Cook D.R."/>
            <person name="Meyers B.C."/>
            <person name="Spannagl M."/>
            <person name="Cheung F."/>
            <person name="De Mita S."/>
            <person name="Krishnakumar V."/>
            <person name="Gundlach H."/>
            <person name="Zhou S."/>
            <person name="Mudge J."/>
            <person name="Bharti A.K."/>
            <person name="Murray J.D."/>
            <person name="Naoumkina M.A."/>
            <person name="Rosen B."/>
            <person name="Silverstein K.A."/>
            <person name="Tang H."/>
            <person name="Rombauts S."/>
            <person name="Zhao P.X."/>
            <person name="Zhou P."/>
            <person name="Barbe V."/>
            <person name="Bardou P."/>
            <person name="Bechner M."/>
            <person name="Bellec A."/>
            <person name="Berger A."/>
            <person name="Berges H."/>
            <person name="Bidwell S."/>
            <person name="Bisseling T."/>
            <person name="Choisne N."/>
            <person name="Couloux A."/>
            <person name="Denny R."/>
            <person name="Deshpande S."/>
            <person name="Dai X."/>
            <person name="Doyle J.J."/>
            <person name="Dudez A.M."/>
            <person name="Farmer A.D."/>
            <person name="Fouteau S."/>
            <person name="Franken C."/>
            <person name="Gibelin C."/>
            <person name="Gish J."/>
            <person name="Goldstein S."/>
            <person name="Gonzalez A.J."/>
            <person name="Green P.J."/>
            <person name="Hallab A."/>
            <person name="Hartog M."/>
            <person name="Hua A."/>
            <person name="Humphray S.J."/>
            <person name="Jeong D.H."/>
            <person name="Jing Y."/>
            <person name="Jocker A."/>
            <person name="Kenton S.M."/>
            <person name="Kim D.J."/>
            <person name="Klee K."/>
            <person name="Lai H."/>
            <person name="Lang C."/>
            <person name="Lin S."/>
            <person name="Macmil S.L."/>
            <person name="Magdelenat G."/>
            <person name="Matthews L."/>
            <person name="McCorrison J."/>
            <person name="Monaghan E.L."/>
            <person name="Mun J.H."/>
            <person name="Najar F.Z."/>
            <person name="Nicholson C."/>
            <person name="Noirot C."/>
            <person name="O'Bleness M."/>
            <person name="Paule C.R."/>
            <person name="Poulain J."/>
            <person name="Prion F."/>
            <person name="Qin B."/>
            <person name="Qu C."/>
            <person name="Retzel E.F."/>
            <person name="Riddle C."/>
            <person name="Sallet E."/>
            <person name="Samain S."/>
            <person name="Samson N."/>
            <person name="Sanders I."/>
            <person name="Saurat O."/>
            <person name="Scarpelli C."/>
            <person name="Schiex T."/>
            <person name="Segurens B."/>
            <person name="Severin A.J."/>
            <person name="Sherrier D.J."/>
            <person name="Shi R."/>
            <person name="Sims S."/>
            <person name="Singer S.R."/>
            <person name="Sinharoy S."/>
            <person name="Sterck L."/>
            <person name="Viollet A."/>
            <person name="Wang B.B."/>
            <person name="Wang K."/>
            <person name="Wang M."/>
            <person name="Wang X."/>
            <person name="Warfsmann J."/>
            <person name="Weissenbach J."/>
            <person name="White D.D."/>
            <person name="White J.D."/>
            <person name="Wiley G.B."/>
            <person name="Wincker P."/>
            <person name="Xing Y."/>
            <person name="Yang L."/>
            <person name="Yao Z."/>
            <person name="Ying F."/>
            <person name="Zhai J."/>
            <person name="Zhou L."/>
            <person name="Zuber A."/>
            <person name="Denarie J."/>
            <person name="Dixon R.A."/>
            <person name="May G.D."/>
            <person name="Schwartz D.C."/>
            <person name="Rogers J."/>
            <person name="Quetier F."/>
            <person name="Town C.D."/>
            <person name="Roe B.A."/>
        </authorList>
    </citation>
    <scope>NUCLEOTIDE SEQUENCE [LARGE SCALE GENOMIC DNA]</scope>
    <source>
        <strain evidence="1">A17</strain>
        <strain evidence="2 3">cv. Jemalong A17</strain>
    </source>
</reference>
<dbReference type="HOGENOM" id="CLU_749232_0_0_1"/>
<organism evidence="1 3">
    <name type="scientific">Medicago truncatula</name>
    <name type="common">Barrel medic</name>
    <name type="synonym">Medicago tribuloides</name>
    <dbReference type="NCBI Taxonomy" id="3880"/>
    <lineage>
        <taxon>Eukaryota</taxon>
        <taxon>Viridiplantae</taxon>
        <taxon>Streptophyta</taxon>
        <taxon>Embryophyta</taxon>
        <taxon>Tracheophyta</taxon>
        <taxon>Spermatophyta</taxon>
        <taxon>Magnoliopsida</taxon>
        <taxon>eudicotyledons</taxon>
        <taxon>Gunneridae</taxon>
        <taxon>Pentapetalae</taxon>
        <taxon>rosids</taxon>
        <taxon>fabids</taxon>
        <taxon>Fabales</taxon>
        <taxon>Fabaceae</taxon>
        <taxon>Papilionoideae</taxon>
        <taxon>50 kb inversion clade</taxon>
        <taxon>NPAAA clade</taxon>
        <taxon>Hologalegina</taxon>
        <taxon>IRL clade</taxon>
        <taxon>Trifolieae</taxon>
        <taxon>Medicago</taxon>
    </lineage>
</organism>
<evidence type="ECO:0000313" key="1">
    <source>
        <dbReference type="EMBL" id="KEH15398.1"/>
    </source>
</evidence>
<dbReference type="InterPro" id="IPR010982">
    <property type="entry name" value="Lambda_DNA-bd_dom_sf"/>
</dbReference>
<name>A0A072TEH3_MEDTR</name>
<accession>A0A072TEH3</accession>